<proteinExistence type="predicted"/>
<feature type="region of interest" description="Disordered" evidence="1">
    <location>
        <begin position="1"/>
        <end position="55"/>
    </location>
</feature>
<feature type="region of interest" description="Disordered" evidence="1">
    <location>
        <begin position="85"/>
        <end position="106"/>
    </location>
</feature>
<reference evidence="2" key="1">
    <citation type="journal article" date="2020" name="bioRxiv">
        <title>Chromosome-level reference genome of the European wasp spider Argiope bruennichi: a resource for studies on range expansion and evolutionary adaptation.</title>
        <authorList>
            <person name="Sheffer M.M."/>
            <person name="Hoppe A."/>
            <person name="Krehenwinkel H."/>
            <person name="Uhl G."/>
            <person name="Kuss A.W."/>
            <person name="Jensen L."/>
            <person name="Jensen C."/>
            <person name="Gillespie R.G."/>
            <person name="Hoff K.J."/>
            <person name="Prost S."/>
        </authorList>
    </citation>
    <scope>NUCLEOTIDE SEQUENCE</scope>
</reference>
<name>A0A8T0EWE1_ARGBR</name>
<sequence>MEEMDTTDQSVATMDSAPSVNSVPETQNETPVAVEQIKKEKTEEEESNKKNDLNKTALMAVLQFLKKHNLQETEAILRRETKVTDDGKLPESAQNGSRCEQCTIHL</sequence>
<dbReference type="Proteomes" id="UP000807504">
    <property type="component" value="Unassembled WGS sequence"/>
</dbReference>
<reference evidence="2" key="2">
    <citation type="submission" date="2020-06" db="EMBL/GenBank/DDBJ databases">
        <authorList>
            <person name="Sheffer M."/>
        </authorList>
    </citation>
    <scope>NUCLEOTIDE SEQUENCE</scope>
</reference>
<dbReference type="InterPro" id="IPR006594">
    <property type="entry name" value="LisH"/>
</dbReference>
<dbReference type="PROSITE" id="PS50896">
    <property type="entry name" value="LISH"/>
    <property type="match status" value="1"/>
</dbReference>
<gene>
    <name evidence="2" type="ORF">HNY73_015309</name>
</gene>
<comment type="caution">
    <text evidence="2">The sequence shown here is derived from an EMBL/GenBank/DDBJ whole genome shotgun (WGS) entry which is preliminary data.</text>
</comment>
<accession>A0A8T0EWE1</accession>
<protein>
    <recommendedName>
        <fullName evidence="4">LisH domain-containing protein</fullName>
    </recommendedName>
</protein>
<evidence type="ECO:0008006" key="4">
    <source>
        <dbReference type="Google" id="ProtNLM"/>
    </source>
</evidence>
<evidence type="ECO:0000313" key="2">
    <source>
        <dbReference type="EMBL" id="KAF8778605.1"/>
    </source>
</evidence>
<evidence type="ECO:0000256" key="1">
    <source>
        <dbReference type="SAM" id="MobiDB-lite"/>
    </source>
</evidence>
<keyword evidence="3" id="KW-1185">Reference proteome</keyword>
<evidence type="ECO:0000313" key="3">
    <source>
        <dbReference type="Proteomes" id="UP000807504"/>
    </source>
</evidence>
<organism evidence="2 3">
    <name type="scientific">Argiope bruennichi</name>
    <name type="common">Wasp spider</name>
    <name type="synonym">Aranea bruennichi</name>
    <dbReference type="NCBI Taxonomy" id="94029"/>
    <lineage>
        <taxon>Eukaryota</taxon>
        <taxon>Metazoa</taxon>
        <taxon>Ecdysozoa</taxon>
        <taxon>Arthropoda</taxon>
        <taxon>Chelicerata</taxon>
        <taxon>Arachnida</taxon>
        <taxon>Araneae</taxon>
        <taxon>Araneomorphae</taxon>
        <taxon>Entelegynae</taxon>
        <taxon>Araneoidea</taxon>
        <taxon>Araneidae</taxon>
        <taxon>Argiope</taxon>
    </lineage>
</organism>
<feature type="compositionally biased region" description="Polar residues" evidence="1">
    <location>
        <begin position="7"/>
        <end position="30"/>
    </location>
</feature>
<feature type="compositionally biased region" description="Basic and acidic residues" evidence="1">
    <location>
        <begin position="36"/>
        <end position="53"/>
    </location>
</feature>
<dbReference type="AlphaFoldDB" id="A0A8T0EWE1"/>
<dbReference type="EMBL" id="JABXBU010002072">
    <property type="protein sequence ID" value="KAF8778605.1"/>
    <property type="molecule type" value="Genomic_DNA"/>
</dbReference>